<sequence>MCVFRSVAQHDFCSNTPVCDSLNISLLRSEISLCSRSIKLAGNIGEECPYEGLVHRTLATVIRLLET</sequence>
<accession>A0ABD3HFB7</accession>
<proteinExistence type="predicted"/>
<dbReference type="EMBL" id="JBJQOH010000004">
    <property type="protein sequence ID" value="KAL3689157.1"/>
    <property type="molecule type" value="Genomic_DNA"/>
</dbReference>
<evidence type="ECO:0000313" key="1">
    <source>
        <dbReference type="EMBL" id="KAL3689157.1"/>
    </source>
</evidence>
<organism evidence="1 2">
    <name type="scientific">Riccia sorocarpa</name>
    <dbReference type="NCBI Taxonomy" id="122646"/>
    <lineage>
        <taxon>Eukaryota</taxon>
        <taxon>Viridiplantae</taxon>
        <taxon>Streptophyta</taxon>
        <taxon>Embryophyta</taxon>
        <taxon>Marchantiophyta</taxon>
        <taxon>Marchantiopsida</taxon>
        <taxon>Marchantiidae</taxon>
        <taxon>Marchantiales</taxon>
        <taxon>Ricciaceae</taxon>
        <taxon>Riccia</taxon>
    </lineage>
</organism>
<name>A0ABD3HFB7_9MARC</name>
<keyword evidence="2" id="KW-1185">Reference proteome</keyword>
<dbReference type="Proteomes" id="UP001633002">
    <property type="component" value="Unassembled WGS sequence"/>
</dbReference>
<evidence type="ECO:0000313" key="2">
    <source>
        <dbReference type="Proteomes" id="UP001633002"/>
    </source>
</evidence>
<dbReference type="AlphaFoldDB" id="A0ABD3HFB7"/>
<gene>
    <name evidence="1" type="ORF">R1sor_015466</name>
</gene>
<comment type="caution">
    <text evidence="1">The sequence shown here is derived from an EMBL/GenBank/DDBJ whole genome shotgun (WGS) entry which is preliminary data.</text>
</comment>
<reference evidence="1 2" key="1">
    <citation type="submission" date="2024-09" db="EMBL/GenBank/DDBJ databases">
        <title>Chromosome-scale assembly of Riccia sorocarpa.</title>
        <authorList>
            <person name="Paukszto L."/>
        </authorList>
    </citation>
    <scope>NUCLEOTIDE SEQUENCE [LARGE SCALE GENOMIC DNA]</scope>
    <source>
        <strain evidence="1">LP-2024</strain>
        <tissue evidence="1">Aerial parts of the thallus</tissue>
    </source>
</reference>
<protein>
    <submittedName>
        <fullName evidence="1">Uncharacterized protein</fullName>
    </submittedName>
</protein>